<protein>
    <submittedName>
        <fullName evidence="1">Uncharacterized protein</fullName>
    </submittedName>
</protein>
<evidence type="ECO:0000313" key="1">
    <source>
        <dbReference type="EMBL" id="QQP22151.1"/>
    </source>
</evidence>
<geneLocation type="mitochondrion" evidence="1"/>
<reference evidence="1" key="1">
    <citation type="submission" date="2020-11" db="EMBL/GenBank/DDBJ databases">
        <title>Combining integrative taxonomy and mitogenome sequencing of Thuricola similis Bock, 1963 (Peritrichia, Vaginicolidae) provides a full redescription of this poorly known ciliate and new insights into the evolutionary relationships among Oligohymenophorea subclasses.</title>
        <authorList>
            <person name="Liao W."/>
            <person name="Campello-Nunes P.H."/>
            <person name="Gammuto L."/>
            <person name="Viana T.A."/>
            <person name="de Oliveira Marchesini R."/>
            <person name="da Silva Pavia T."/>
            <person name="da Silva-Neto I.D."/>
            <person name="Modeo L."/>
            <person name="Petroni G."/>
        </authorList>
    </citation>
    <scope>NUCLEOTIDE SEQUENCE</scope>
    <source>
        <strain evidence="1">CUIT</strain>
    </source>
</reference>
<gene>
    <name evidence="1" type="ORF">TSIM_44</name>
</gene>
<dbReference type="EMBL" id="MW221262">
    <property type="protein sequence ID" value="QQP22151.1"/>
    <property type="molecule type" value="Genomic_DNA"/>
</dbReference>
<sequence>MRKKKQDYLYQKKYLYYQKLKLQNIIYSKSFKTNFELNNFLRLSFFITNRKKEEWHSHKTLICPYTFSPRVPNKNFGFSRFYYVKYTTFLSNSALRQL</sequence>
<keyword evidence="1" id="KW-0496">Mitochondrion</keyword>
<accession>A0A7T8JK32</accession>
<organism evidence="1">
    <name type="scientific">Thuricola similis</name>
    <dbReference type="NCBI Taxonomy" id="2784598"/>
    <lineage>
        <taxon>Eukaryota</taxon>
        <taxon>Sar</taxon>
        <taxon>Alveolata</taxon>
        <taxon>Ciliophora</taxon>
        <taxon>Intramacronucleata</taxon>
        <taxon>Oligohymenophorea</taxon>
        <taxon>Peritrichia</taxon>
        <taxon>Sessilida</taxon>
        <taxon>Vaginicolidae</taxon>
        <taxon>Thuricola</taxon>
    </lineage>
</organism>
<proteinExistence type="predicted"/>
<name>A0A7T8JK32_9CILI</name>
<dbReference type="AlphaFoldDB" id="A0A7T8JK32"/>